<feature type="transmembrane region" description="Helical" evidence="8">
    <location>
        <begin position="62"/>
        <end position="82"/>
    </location>
</feature>
<reference evidence="10" key="1">
    <citation type="submission" date="2022-03" db="EMBL/GenBank/DDBJ databases">
        <authorList>
            <person name="Tunstrom K."/>
        </authorList>
    </citation>
    <scope>NUCLEOTIDE SEQUENCE</scope>
</reference>
<evidence type="ECO:0000256" key="8">
    <source>
        <dbReference type="SAM" id="Phobius"/>
    </source>
</evidence>
<name>A0AAU9VEV8_EUPED</name>
<dbReference type="GO" id="GO:0005886">
    <property type="term" value="C:plasma membrane"/>
    <property type="evidence" value="ECO:0007669"/>
    <property type="project" value="UniProtKB-SubCell"/>
</dbReference>
<evidence type="ECO:0000313" key="10">
    <source>
        <dbReference type="EMBL" id="CAH2108550.1"/>
    </source>
</evidence>
<dbReference type="FunFam" id="1.20.1250.20:FF:000218">
    <property type="entry name" value="facilitated trehalose transporter Tret1"/>
    <property type="match status" value="1"/>
</dbReference>
<keyword evidence="4" id="KW-0762">Sugar transport</keyword>
<feature type="domain" description="Major facilitator superfamily (MFS) profile" evidence="9">
    <location>
        <begin position="19"/>
        <end position="452"/>
    </location>
</feature>
<dbReference type="Pfam" id="PF00083">
    <property type="entry name" value="Sugar_tr"/>
    <property type="match status" value="1"/>
</dbReference>
<organism evidence="10 11">
    <name type="scientific">Euphydryas editha</name>
    <name type="common">Edith's checkerspot</name>
    <dbReference type="NCBI Taxonomy" id="104508"/>
    <lineage>
        <taxon>Eukaryota</taxon>
        <taxon>Metazoa</taxon>
        <taxon>Ecdysozoa</taxon>
        <taxon>Arthropoda</taxon>
        <taxon>Hexapoda</taxon>
        <taxon>Insecta</taxon>
        <taxon>Pterygota</taxon>
        <taxon>Neoptera</taxon>
        <taxon>Endopterygota</taxon>
        <taxon>Lepidoptera</taxon>
        <taxon>Glossata</taxon>
        <taxon>Ditrysia</taxon>
        <taxon>Papilionoidea</taxon>
        <taxon>Nymphalidae</taxon>
        <taxon>Nymphalinae</taxon>
        <taxon>Euphydryas</taxon>
    </lineage>
</organism>
<feature type="transmembrane region" description="Helical" evidence="8">
    <location>
        <begin position="89"/>
        <end position="109"/>
    </location>
</feature>
<evidence type="ECO:0000256" key="5">
    <source>
        <dbReference type="ARBA" id="ARBA00022692"/>
    </source>
</evidence>
<keyword evidence="11" id="KW-1185">Reference proteome</keyword>
<evidence type="ECO:0000256" key="4">
    <source>
        <dbReference type="ARBA" id="ARBA00022597"/>
    </source>
</evidence>
<feature type="transmembrane region" description="Helical" evidence="8">
    <location>
        <begin position="304"/>
        <end position="322"/>
    </location>
</feature>
<dbReference type="InterPro" id="IPR020846">
    <property type="entry name" value="MFS_dom"/>
</dbReference>
<comment type="subcellular location">
    <subcellularLocation>
        <location evidence="1">Cell membrane</location>
        <topology evidence="1">Multi-pass membrane protein</topology>
    </subcellularLocation>
</comment>
<dbReference type="PANTHER" id="PTHR48021:SF33">
    <property type="entry name" value="AT22075P-RELATED"/>
    <property type="match status" value="1"/>
</dbReference>
<evidence type="ECO:0000256" key="3">
    <source>
        <dbReference type="ARBA" id="ARBA00022475"/>
    </source>
</evidence>
<evidence type="ECO:0000256" key="6">
    <source>
        <dbReference type="ARBA" id="ARBA00022989"/>
    </source>
</evidence>
<dbReference type="InterPro" id="IPR050549">
    <property type="entry name" value="MFS_Trehalose_Transporter"/>
</dbReference>
<sequence length="475" mass="52320">MKKFYKIFNEGSKINQILCAILINLPVFAYGASIGWMSPMTLLLQSKDSPRGVPLTDTEVSWMAAVPYLTCIPGNILMAFFGDTFGRKITLIFISATGAASWILLLSSMEVWSLILARALVGINMSGCYVTCPIYTKEISDDSIRGSLGCLIILFHTTGNLFLYIIGDFLSYRAILWVCLAFPTFHLILFMIMPETPSYLVKRGKFKAAIRVLAWLRCKKEDDVSIKNELDVIKKEQEKDKVANHFLIKGIVKDKIIFKAFNIAMIVTLAREACGAVPVLNFAAEIFSLASSNSGSILSPNQQAMLLGVVQVTGSTLASLVVEKAGRKVLLSVTSLVSGLSMCTLASWFVARDYGVNTPNWVPVVTLCLCIFCDSSGLQPISIVIPGEIFSFKHRGTVMALTMSTAALVDFLQLLFFKPLTNSIGIHAAFYFFGTICILMAVYVIIVIPETKGRSLEHIYKILSKRKITVNSNSN</sequence>
<dbReference type="Gene3D" id="1.20.1250.20">
    <property type="entry name" value="MFS general substrate transporter like domains"/>
    <property type="match status" value="1"/>
</dbReference>
<dbReference type="InterPro" id="IPR005829">
    <property type="entry name" value="Sugar_transporter_CS"/>
</dbReference>
<keyword evidence="2" id="KW-0813">Transport</keyword>
<feature type="transmembrane region" description="Helical" evidence="8">
    <location>
        <begin position="361"/>
        <end position="385"/>
    </location>
</feature>
<evidence type="ECO:0000259" key="9">
    <source>
        <dbReference type="PROSITE" id="PS50850"/>
    </source>
</evidence>
<proteinExistence type="predicted"/>
<dbReference type="Proteomes" id="UP001153954">
    <property type="component" value="Unassembled WGS sequence"/>
</dbReference>
<feature type="transmembrane region" description="Helical" evidence="8">
    <location>
        <begin position="263"/>
        <end position="284"/>
    </location>
</feature>
<dbReference type="SUPFAM" id="SSF103473">
    <property type="entry name" value="MFS general substrate transporter"/>
    <property type="match status" value="1"/>
</dbReference>
<feature type="transmembrane region" description="Helical" evidence="8">
    <location>
        <begin position="148"/>
        <end position="166"/>
    </location>
</feature>
<keyword evidence="5 8" id="KW-0812">Transmembrane</keyword>
<evidence type="ECO:0000256" key="7">
    <source>
        <dbReference type="ARBA" id="ARBA00023136"/>
    </source>
</evidence>
<protein>
    <recommendedName>
        <fullName evidence="9">Major facilitator superfamily (MFS) profile domain-containing protein</fullName>
    </recommendedName>
</protein>
<dbReference type="InterPro" id="IPR005828">
    <property type="entry name" value="MFS_sugar_transport-like"/>
</dbReference>
<dbReference type="EMBL" id="CAKOGL010000031">
    <property type="protein sequence ID" value="CAH2108550.1"/>
    <property type="molecule type" value="Genomic_DNA"/>
</dbReference>
<accession>A0AAU9VEV8</accession>
<keyword evidence="6 8" id="KW-1133">Transmembrane helix</keyword>
<feature type="transmembrane region" description="Helical" evidence="8">
    <location>
        <begin position="172"/>
        <end position="193"/>
    </location>
</feature>
<feature type="transmembrane region" description="Helical" evidence="8">
    <location>
        <begin position="397"/>
        <end position="416"/>
    </location>
</feature>
<feature type="transmembrane region" description="Helical" evidence="8">
    <location>
        <begin position="21"/>
        <end position="42"/>
    </location>
</feature>
<dbReference type="InterPro" id="IPR036259">
    <property type="entry name" value="MFS_trans_sf"/>
</dbReference>
<dbReference type="PROSITE" id="PS50850">
    <property type="entry name" value="MFS"/>
    <property type="match status" value="1"/>
</dbReference>
<dbReference type="GO" id="GO:0022857">
    <property type="term" value="F:transmembrane transporter activity"/>
    <property type="evidence" value="ECO:0007669"/>
    <property type="project" value="InterPro"/>
</dbReference>
<keyword evidence="3" id="KW-1003">Cell membrane</keyword>
<dbReference type="PROSITE" id="PS00216">
    <property type="entry name" value="SUGAR_TRANSPORT_1"/>
    <property type="match status" value="1"/>
</dbReference>
<dbReference type="AlphaFoldDB" id="A0AAU9VEV8"/>
<comment type="caution">
    <text evidence="10">The sequence shown here is derived from an EMBL/GenBank/DDBJ whole genome shotgun (WGS) entry which is preliminary data.</text>
</comment>
<feature type="transmembrane region" description="Helical" evidence="8">
    <location>
        <begin position="115"/>
        <end position="136"/>
    </location>
</feature>
<evidence type="ECO:0000313" key="11">
    <source>
        <dbReference type="Proteomes" id="UP001153954"/>
    </source>
</evidence>
<dbReference type="PANTHER" id="PTHR48021">
    <property type="match status" value="1"/>
</dbReference>
<keyword evidence="7 8" id="KW-0472">Membrane</keyword>
<gene>
    <name evidence="10" type="ORF">EEDITHA_LOCUS22474</name>
</gene>
<feature type="transmembrane region" description="Helical" evidence="8">
    <location>
        <begin position="428"/>
        <end position="448"/>
    </location>
</feature>
<evidence type="ECO:0000256" key="1">
    <source>
        <dbReference type="ARBA" id="ARBA00004651"/>
    </source>
</evidence>
<feature type="transmembrane region" description="Helical" evidence="8">
    <location>
        <begin position="329"/>
        <end position="349"/>
    </location>
</feature>
<evidence type="ECO:0000256" key="2">
    <source>
        <dbReference type="ARBA" id="ARBA00022448"/>
    </source>
</evidence>